<accession>A0A840EF40</accession>
<dbReference type="RefSeq" id="WP_183496656.1">
    <property type="nucleotide sequence ID" value="NZ_JACIFF010000008.1"/>
</dbReference>
<organism evidence="2 3">
    <name type="scientific">Neolewinella aquimaris</name>
    <dbReference type="NCBI Taxonomy" id="1835722"/>
    <lineage>
        <taxon>Bacteria</taxon>
        <taxon>Pseudomonadati</taxon>
        <taxon>Bacteroidota</taxon>
        <taxon>Saprospiria</taxon>
        <taxon>Saprospirales</taxon>
        <taxon>Lewinellaceae</taxon>
        <taxon>Neolewinella</taxon>
    </lineage>
</organism>
<evidence type="ECO:0000256" key="1">
    <source>
        <dbReference type="SAM" id="SignalP"/>
    </source>
</evidence>
<gene>
    <name evidence="2" type="ORF">GGR28_003053</name>
</gene>
<dbReference type="EMBL" id="JACIFF010000008">
    <property type="protein sequence ID" value="MBB4080419.1"/>
    <property type="molecule type" value="Genomic_DNA"/>
</dbReference>
<name>A0A840EF40_9BACT</name>
<keyword evidence="1" id="KW-0732">Signal</keyword>
<protein>
    <submittedName>
        <fullName evidence="2">Uncharacterized protein</fullName>
    </submittedName>
</protein>
<dbReference type="Proteomes" id="UP000576209">
    <property type="component" value="Unassembled WGS sequence"/>
</dbReference>
<evidence type="ECO:0000313" key="2">
    <source>
        <dbReference type="EMBL" id="MBB4080419.1"/>
    </source>
</evidence>
<dbReference type="AlphaFoldDB" id="A0A840EF40"/>
<reference evidence="2 3" key="1">
    <citation type="submission" date="2020-08" db="EMBL/GenBank/DDBJ databases">
        <title>Genomic Encyclopedia of Type Strains, Phase IV (KMG-IV): sequencing the most valuable type-strain genomes for metagenomic binning, comparative biology and taxonomic classification.</title>
        <authorList>
            <person name="Goeker M."/>
        </authorList>
    </citation>
    <scope>NUCLEOTIDE SEQUENCE [LARGE SCALE GENOMIC DNA]</scope>
    <source>
        <strain evidence="2 3">DSM 105137</strain>
    </source>
</reference>
<dbReference type="PROSITE" id="PS51257">
    <property type="entry name" value="PROKAR_LIPOPROTEIN"/>
    <property type="match status" value="1"/>
</dbReference>
<sequence length="196" mass="21714">MITRLTALFSILICLTASGCGNDGEENPFVGKTFEVSAITSKSAVRGAINDGGTIRPLNEEEMPKYSGYFAYNDANDISFIGTRIAFVSDNMVEYGKGEFATPFPYQVTNRTATVDFNLPNDPRWIPNRNDALVMVDDGSIEKSAFHYRLMTDEGGTRGSEGGQFEPSVIDDLEDRLTDDGDVFTYQTMTFIYTEQ</sequence>
<comment type="caution">
    <text evidence="2">The sequence shown here is derived from an EMBL/GenBank/DDBJ whole genome shotgun (WGS) entry which is preliminary data.</text>
</comment>
<keyword evidence="3" id="KW-1185">Reference proteome</keyword>
<proteinExistence type="predicted"/>
<feature type="signal peptide" evidence="1">
    <location>
        <begin position="1"/>
        <end position="19"/>
    </location>
</feature>
<evidence type="ECO:0000313" key="3">
    <source>
        <dbReference type="Proteomes" id="UP000576209"/>
    </source>
</evidence>
<feature type="chain" id="PRO_5032665428" evidence="1">
    <location>
        <begin position="20"/>
        <end position="196"/>
    </location>
</feature>